<proteinExistence type="predicted"/>
<dbReference type="InterPro" id="IPR009241">
    <property type="entry name" value="HigB-like"/>
</dbReference>
<keyword evidence="2" id="KW-1185">Reference proteome</keyword>
<organism evidence="1 2">
    <name type="scientific">Acaryochloris marina (strain MBIC 11017)</name>
    <dbReference type="NCBI Taxonomy" id="329726"/>
    <lineage>
        <taxon>Bacteria</taxon>
        <taxon>Bacillati</taxon>
        <taxon>Cyanobacteriota</taxon>
        <taxon>Cyanophyceae</taxon>
        <taxon>Acaryochloridales</taxon>
        <taxon>Acaryochloridaceae</taxon>
        <taxon>Acaryochloris</taxon>
    </lineage>
</organism>
<dbReference type="PIRSF" id="PIRSF028744">
    <property type="entry name" value="Addict_mod_HI1419"/>
    <property type="match status" value="1"/>
</dbReference>
<evidence type="ECO:0000313" key="1">
    <source>
        <dbReference type="EMBL" id="ABW28060.1"/>
    </source>
</evidence>
<dbReference type="EMBL" id="CP000828">
    <property type="protein sequence ID" value="ABW28060.1"/>
    <property type="molecule type" value="Genomic_DNA"/>
</dbReference>
<evidence type="ECO:0000313" key="2">
    <source>
        <dbReference type="Proteomes" id="UP000000268"/>
    </source>
</evidence>
<dbReference type="KEGG" id="amr:AM1_3064"/>
<sequence length="64" mass="7430">MGDFKPVGKGVLEARIKYGPGYRVYFARAGRQVVLLLCGGDKKTQNKDILRAQQYWMDFQKYKK</sequence>
<reference evidence="1 2" key="1">
    <citation type="journal article" date="2008" name="Proc. Natl. Acad. Sci. U.S.A.">
        <title>Niche adaptation and genome expansion in the chlorophyll d-producing cyanobacterium Acaryochloris marina.</title>
        <authorList>
            <person name="Swingley W.D."/>
            <person name="Chen M."/>
            <person name="Cheung P.C."/>
            <person name="Conrad A.L."/>
            <person name="Dejesa L.C."/>
            <person name="Hao J."/>
            <person name="Honchak B.M."/>
            <person name="Karbach L.E."/>
            <person name="Kurdoglu A."/>
            <person name="Lahiri S."/>
            <person name="Mastrian S.D."/>
            <person name="Miyashita H."/>
            <person name="Page L."/>
            <person name="Ramakrishna P."/>
            <person name="Satoh S."/>
            <person name="Sattley W.M."/>
            <person name="Shimada Y."/>
            <person name="Taylor H.L."/>
            <person name="Tomo T."/>
            <person name="Tsuchiya T."/>
            <person name="Wang Z.T."/>
            <person name="Raymond J."/>
            <person name="Mimuro M."/>
            <person name="Blankenship R.E."/>
            <person name="Touchman J.W."/>
        </authorList>
    </citation>
    <scope>NUCLEOTIDE SEQUENCE [LARGE SCALE GENOMIC DNA]</scope>
    <source>
        <strain evidence="2">MBIC 11017</strain>
    </source>
</reference>
<dbReference type="HOGENOM" id="CLU_152445_2_0_3"/>
<dbReference type="eggNOG" id="COG3657">
    <property type="taxonomic scope" value="Bacteria"/>
</dbReference>
<name>B0CDJ1_ACAM1</name>
<dbReference type="PANTHER" id="PTHR41791">
    <property type="entry name" value="SSL7039 PROTEIN"/>
    <property type="match status" value="1"/>
</dbReference>
<dbReference type="STRING" id="329726.AM1_3064"/>
<accession>B0CDJ1</accession>
<dbReference type="NCBIfam" id="TIGR02683">
    <property type="entry name" value="upstrm_HI1419"/>
    <property type="match status" value="1"/>
</dbReference>
<dbReference type="PANTHER" id="PTHR41791:SF1">
    <property type="entry name" value="SSL7039 PROTEIN"/>
    <property type="match status" value="1"/>
</dbReference>
<dbReference type="Pfam" id="PF05973">
    <property type="entry name" value="Gp49"/>
    <property type="match status" value="1"/>
</dbReference>
<protein>
    <submittedName>
        <fullName evidence="1">GP49 like protein</fullName>
    </submittedName>
</protein>
<dbReference type="AlphaFoldDB" id="B0CDJ1"/>
<dbReference type="Proteomes" id="UP000000268">
    <property type="component" value="Chromosome"/>
</dbReference>
<gene>
    <name evidence="1" type="ordered locus">AM1_3064</name>
</gene>
<dbReference type="InterPro" id="IPR014056">
    <property type="entry name" value="TypeIITA-like_toxin_pred"/>
</dbReference>